<evidence type="ECO:0000313" key="7">
    <source>
        <dbReference type="Proteomes" id="UP000694396"/>
    </source>
</evidence>
<feature type="domain" description="LRAT" evidence="5">
    <location>
        <begin position="1"/>
        <end position="84"/>
    </location>
</feature>
<dbReference type="InterPro" id="IPR007053">
    <property type="entry name" value="LRAT_dom"/>
</dbReference>
<proteinExistence type="inferred from homology"/>
<evidence type="ECO:0000256" key="2">
    <source>
        <dbReference type="ARBA" id="ARBA00022679"/>
    </source>
</evidence>
<evidence type="ECO:0000256" key="1">
    <source>
        <dbReference type="ARBA" id="ARBA00007824"/>
    </source>
</evidence>
<dbReference type="Proteomes" id="UP000694396">
    <property type="component" value="Unplaced"/>
</dbReference>
<keyword evidence="3" id="KW-0378">Hydrolase</keyword>
<dbReference type="GO" id="GO:0005737">
    <property type="term" value="C:cytoplasm"/>
    <property type="evidence" value="ECO:0007669"/>
    <property type="project" value="TreeGrafter"/>
</dbReference>
<dbReference type="Pfam" id="PF04970">
    <property type="entry name" value="LRAT"/>
    <property type="match status" value="1"/>
</dbReference>
<dbReference type="Ensembl" id="ENSCRFT00000003044.1">
    <property type="protein sequence ID" value="ENSCRFP00000002922.1"/>
    <property type="gene ID" value="ENSCRFG00000002393.1"/>
</dbReference>
<keyword evidence="7" id="KW-1185">Reference proteome</keyword>
<reference evidence="6" key="2">
    <citation type="submission" date="2025-09" db="UniProtKB">
        <authorList>
            <consortium name="Ensembl"/>
        </authorList>
    </citation>
    <scope>IDENTIFICATION</scope>
</reference>
<evidence type="ECO:0000259" key="5">
    <source>
        <dbReference type="PROSITE" id="PS51934"/>
    </source>
</evidence>
<name>A0A8C3QG34_9PASS</name>
<organism evidence="6 7">
    <name type="scientific">Cyanoderma ruficeps</name>
    <name type="common">rufous-capped babbler</name>
    <dbReference type="NCBI Taxonomy" id="181631"/>
    <lineage>
        <taxon>Eukaryota</taxon>
        <taxon>Metazoa</taxon>
        <taxon>Chordata</taxon>
        <taxon>Craniata</taxon>
        <taxon>Vertebrata</taxon>
        <taxon>Euteleostomi</taxon>
        <taxon>Archelosauria</taxon>
        <taxon>Archosauria</taxon>
        <taxon>Dinosauria</taxon>
        <taxon>Saurischia</taxon>
        <taxon>Theropoda</taxon>
        <taxon>Coelurosauria</taxon>
        <taxon>Aves</taxon>
        <taxon>Neognathae</taxon>
        <taxon>Neoaves</taxon>
        <taxon>Telluraves</taxon>
        <taxon>Australaves</taxon>
        <taxon>Passeriformes</taxon>
        <taxon>Sylvioidea</taxon>
        <taxon>Timaliidae</taxon>
        <taxon>Cyanoderma</taxon>
    </lineage>
</organism>
<keyword evidence="4" id="KW-0443">Lipid metabolism</keyword>
<dbReference type="PANTHER" id="PTHR13943:SF77">
    <property type="entry name" value="LRAT DOMAIN-CONTAINING PROTEIN"/>
    <property type="match status" value="1"/>
</dbReference>
<comment type="similarity">
    <text evidence="1">Belongs to the H-rev107 family.</text>
</comment>
<evidence type="ECO:0000256" key="4">
    <source>
        <dbReference type="ARBA" id="ARBA00023098"/>
    </source>
</evidence>
<dbReference type="PROSITE" id="PS51934">
    <property type="entry name" value="LRAT"/>
    <property type="match status" value="1"/>
</dbReference>
<protein>
    <recommendedName>
        <fullName evidence="5">LRAT domain-containing protein</fullName>
    </recommendedName>
</protein>
<dbReference type="InterPro" id="IPR051496">
    <property type="entry name" value="H-rev107_PLA/AT"/>
</dbReference>
<evidence type="ECO:0000256" key="3">
    <source>
        <dbReference type="ARBA" id="ARBA00022801"/>
    </source>
</evidence>
<dbReference type="Gene3D" id="3.90.1720.10">
    <property type="entry name" value="endopeptidase domain like (from Nostoc punctiforme)"/>
    <property type="match status" value="1"/>
</dbReference>
<dbReference type="GO" id="GO:0016410">
    <property type="term" value="F:N-acyltransferase activity"/>
    <property type="evidence" value="ECO:0007669"/>
    <property type="project" value="TreeGrafter"/>
</dbReference>
<reference evidence="6" key="1">
    <citation type="submission" date="2025-08" db="UniProtKB">
        <authorList>
            <consortium name="Ensembl"/>
        </authorList>
    </citation>
    <scope>IDENTIFICATION</scope>
</reference>
<dbReference type="GO" id="GO:0070292">
    <property type="term" value="P:N-acylphosphatidylethanolamine metabolic process"/>
    <property type="evidence" value="ECO:0007669"/>
    <property type="project" value="TreeGrafter"/>
</dbReference>
<dbReference type="PANTHER" id="PTHR13943">
    <property type="entry name" value="HRAS-LIKE SUPPRESSOR - RELATED"/>
    <property type="match status" value="1"/>
</dbReference>
<dbReference type="GO" id="GO:0008970">
    <property type="term" value="F:phospholipase A1 activity"/>
    <property type="evidence" value="ECO:0007669"/>
    <property type="project" value="TreeGrafter"/>
</dbReference>
<evidence type="ECO:0000313" key="6">
    <source>
        <dbReference type="Ensembl" id="ENSCRFP00000002922.1"/>
    </source>
</evidence>
<dbReference type="GO" id="GO:0004623">
    <property type="term" value="F:phospholipase A2 activity"/>
    <property type="evidence" value="ECO:0007669"/>
    <property type="project" value="TreeGrafter"/>
</dbReference>
<sequence>MSVGSSSNSTGTAKVKKEVLKDVVKNYTWRVNNKSDRYRSPLPVEKIIQNAERLIDMEIPCNVFGNVCEHLVTLLRYDNKISDQLRNTISGISSFGAYVISCILLTTWKKLSVNKSVRTISVGSTEELENEERKIIDDLTEKVALLTTEILDTLSQTYARNIK</sequence>
<accession>A0A8C3QG34</accession>
<dbReference type="AlphaFoldDB" id="A0A8C3QG34"/>
<keyword evidence="2" id="KW-0808">Transferase</keyword>